<feature type="transmembrane region" description="Helical" evidence="4">
    <location>
        <begin position="153"/>
        <end position="177"/>
    </location>
</feature>
<dbReference type="SUPFAM" id="SSF103473">
    <property type="entry name" value="MFS general substrate transporter"/>
    <property type="match status" value="1"/>
</dbReference>
<feature type="transmembrane region" description="Helical" evidence="4">
    <location>
        <begin position="107"/>
        <end position="132"/>
    </location>
</feature>
<keyword evidence="1" id="KW-0436">Ligase</keyword>
<name>A0ABZ2WT55_9HYPO</name>
<keyword evidence="4" id="KW-1133">Transmembrane helix</keyword>
<dbReference type="SMART" id="SM01230">
    <property type="entry name" value="Gln-synt_C"/>
    <property type="match status" value="1"/>
</dbReference>
<dbReference type="PROSITE" id="PS51987">
    <property type="entry name" value="GS_CATALYTIC"/>
    <property type="match status" value="1"/>
</dbReference>
<dbReference type="PANTHER" id="PTHR43785">
    <property type="entry name" value="GAMMA-GLUTAMYLPUTRESCINE SYNTHETASE"/>
    <property type="match status" value="1"/>
</dbReference>
<dbReference type="Gene3D" id="3.30.590.10">
    <property type="entry name" value="Glutamine synthetase/guanido kinase, catalytic domain"/>
    <property type="match status" value="1"/>
</dbReference>
<dbReference type="SUPFAM" id="SSF51556">
    <property type="entry name" value="Metallo-dependent hydrolases"/>
    <property type="match status" value="1"/>
</dbReference>
<evidence type="ECO:0000259" key="5">
    <source>
        <dbReference type="PROSITE" id="PS51987"/>
    </source>
</evidence>
<dbReference type="Gene3D" id="3.20.20.140">
    <property type="entry name" value="Metal-dependent hydrolases"/>
    <property type="match status" value="1"/>
</dbReference>
<proteinExistence type="inferred from homology"/>
<feature type="domain" description="GS catalytic" evidence="5">
    <location>
        <begin position="474"/>
        <end position="799"/>
    </location>
</feature>
<dbReference type="Pfam" id="PF04909">
    <property type="entry name" value="Amidohydro_2"/>
    <property type="match status" value="1"/>
</dbReference>
<dbReference type="Proteomes" id="UP001489902">
    <property type="component" value="Chromosome 2"/>
</dbReference>
<dbReference type="InterPro" id="IPR014746">
    <property type="entry name" value="Gln_synth/guanido_kin_cat_dom"/>
</dbReference>
<dbReference type="Pfam" id="PF00120">
    <property type="entry name" value="Gln-synt_C"/>
    <property type="match status" value="1"/>
</dbReference>
<dbReference type="PANTHER" id="PTHR43785:SF2">
    <property type="entry name" value="TYPE-1 GLUTAMINE SYNTHETASE 1"/>
    <property type="match status" value="1"/>
</dbReference>
<keyword evidence="4" id="KW-0472">Membrane</keyword>
<dbReference type="EMBL" id="CP151261">
    <property type="protein sequence ID" value="WZH43625.1"/>
    <property type="molecule type" value="Genomic_DNA"/>
</dbReference>
<evidence type="ECO:0000313" key="7">
    <source>
        <dbReference type="Proteomes" id="UP001489902"/>
    </source>
</evidence>
<evidence type="ECO:0000256" key="1">
    <source>
        <dbReference type="ARBA" id="ARBA00022598"/>
    </source>
</evidence>
<protein>
    <recommendedName>
        <fullName evidence="5">GS catalytic domain-containing protein</fullName>
    </recommendedName>
</protein>
<comment type="similarity">
    <text evidence="2 3">Belongs to the glutamine synthetase family.</text>
</comment>
<keyword evidence="7" id="KW-1185">Reference proteome</keyword>
<dbReference type="SUPFAM" id="SSF55931">
    <property type="entry name" value="Glutamine synthetase/guanido kinase"/>
    <property type="match status" value="1"/>
</dbReference>
<dbReference type="InterPro" id="IPR032466">
    <property type="entry name" value="Metal_Hydrolase"/>
</dbReference>
<gene>
    <name evidence="6" type="ORF">QYS62_004633</name>
</gene>
<evidence type="ECO:0000256" key="4">
    <source>
        <dbReference type="SAM" id="Phobius"/>
    </source>
</evidence>
<evidence type="ECO:0000256" key="2">
    <source>
        <dbReference type="PROSITE-ProRule" id="PRU01331"/>
    </source>
</evidence>
<reference evidence="6 7" key="1">
    <citation type="submission" date="2024-04" db="EMBL/GenBank/DDBJ databases">
        <title>Complete genome sequence of Fusarium acuminatum.</title>
        <authorList>
            <person name="Lan B."/>
        </authorList>
    </citation>
    <scope>NUCLEOTIDE SEQUENCE [LARGE SCALE GENOMIC DNA]</scope>
    <source>
        <strain evidence="6">1A</strain>
    </source>
</reference>
<dbReference type="InterPro" id="IPR006680">
    <property type="entry name" value="Amidohydro-rel"/>
</dbReference>
<feature type="transmembrane region" description="Helical" evidence="4">
    <location>
        <begin position="6"/>
        <end position="25"/>
    </location>
</feature>
<evidence type="ECO:0000313" key="6">
    <source>
        <dbReference type="EMBL" id="WZH43625.1"/>
    </source>
</evidence>
<evidence type="ECO:0000256" key="3">
    <source>
        <dbReference type="RuleBase" id="RU000384"/>
    </source>
</evidence>
<feature type="transmembrane region" description="Helical" evidence="4">
    <location>
        <begin position="70"/>
        <end position="95"/>
    </location>
</feature>
<sequence>MPLFLSLGLVLGGGIVLIAFTPETLKRKQPQEYPSIGPYGYGLESDMFSFDLPKRTSTLIALKSMFARPLLWLLPGAVMTIPLGTIQTDIIIRLMPIQFDWRLDRSILIISLRSLATLLTLCILLPVINYIWTRLSRASAHRQNSILARVSSLLFFAGCLCMMMITEEAFILAGLVISALGSGIENILVDDLLGDPADVEPYHTLNAYTRSPNKRILRMEEVAAGCIEKACGNFSHPSEAFSGSVQSFMNAIYDALDDPEIVGFKSVICYRTGLAVTRITDLEVIMQKFQVIFDDRKEEGAEPFERLDHELLNDYFLHILAGLIQSSEDEHKKPIQFHTGLGDNDITLSKSSPAHLQEFIKTYPDVPIVLLHASYPFTRELGYLATVYSNVYADIGEVFPFISREGQEGVVRQILELSGLGLDQKDTPVHGITPTGEYKLHPDLSSLRVGPRKGHITAMGDFKEKDGSAAPFCSRTILKKTIDEAARQGLEFTLGFEIELVIFRRGQDKFEPLDGDGHAWSVTRAMDHEVVAEVLEDAVEQLDAGGVYIELLHPESANGQYEFVMPKAPALEAVDALLFARDVISSCATAKGYRMTLHPKPYAMSCGTAAHMHMSISSPVGSDKEVYEPFYAGVLKHLRAIAAFTYSSMVSYERVLDGSWAGGTWVAWGTQNREVPLRKIEDSHWEIKCIDGLANPYLSLAAILLAGTKGVADREELIWGDCSKDPALLSSSEREELNMNTRLPRSIEEALDSLKEDAELTELLGPEVVQRYIDVKKAETSIIETMGYEERTQWIMERY</sequence>
<accession>A0ABZ2WT55</accession>
<organism evidence="6 7">
    <name type="scientific">Fusarium acuminatum</name>
    <dbReference type="NCBI Taxonomy" id="5515"/>
    <lineage>
        <taxon>Eukaryota</taxon>
        <taxon>Fungi</taxon>
        <taxon>Dikarya</taxon>
        <taxon>Ascomycota</taxon>
        <taxon>Pezizomycotina</taxon>
        <taxon>Sordariomycetes</taxon>
        <taxon>Hypocreomycetidae</taxon>
        <taxon>Hypocreales</taxon>
        <taxon>Nectriaceae</taxon>
        <taxon>Fusarium</taxon>
        <taxon>Fusarium tricinctum species complex</taxon>
    </lineage>
</organism>
<dbReference type="InterPro" id="IPR008146">
    <property type="entry name" value="Gln_synth_cat_dom"/>
</dbReference>
<dbReference type="InterPro" id="IPR036259">
    <property type="entry name" value="MFS_trans_sf"/>
</dbReference>
<keyword evidence="4" id="KW-0812">Transmembrane</keyword>